<sequence>MLSGLYVLTSGNHWGSPLLLWEVDELLENDSEFLQSGTVQYQTRDKSSKEQGLFRISQFIWDPANPFFFLLKALIS</sequence>
<keyword evidence="2" id="KW-1185">Reference proteome</keyword>
<reference evidence="1 2" key="2">
    <citation type="journal article" date="2022" name="Mol. Ecol. Resour.">
        <title>The genomes of chicory, endive, great burdock and yacon provide insights into Asteraceae paleo-polyploidization history and plant inulin production.</title>
        <authorList>
            <person name="Fan W."/>
            <person name="Wang S."/>
            <person name="Wang H."/>
            <person name="Wang A."/>
            <person name="Jiang F."/>
            <person name="Liu H."/>
            <person name="Zhao H."/>
            <person name="Xu D."/>
            <person name="Zhang Y."/>
        </authorList>
    </citation>
    <scope>NUCLEOTIDE SEQUENCE [LARGE SCALE GENOMIC DNA]</scope>
    <source>
        <strain evidence="2">cv. Yunnan</strain>
        <tissue evidence="1">Leaves</tissue>
    </source>
</reference>
<organism evidence="1 2">
    <name type="scientific">Smallanthus sonchifolius</name>
    <dbReference type="NCBI Taxonomy" id="185202"/>
    <lineage>
        <taxon>Eukaryota</taxon>
        <taxon>Viridiplantae</taxon>
        <taxon>Streptophyta</taxon>
        <taxon>Embryophyta</taxon>
        <taxon>Tracheophyta</taxon>
        <taxon>Spermatophyta</taxon>
        <taxon>Magnoliopsida</taxon>
        <taxon>eudicotyledons</taxon>
        <taxon>Gunneridae</taxon>
        <taxon>Pentapetalae</taxon>
        <taxon>asterids</taxon>
        <taxon>campanulids</taxon>
        <taxon>Asterales</taxon>
        <taxon>Asteraceae</taxon>
        <taxon>Asteroideae</taxon>
        <taxon>Heliantheae alliance</taxon>
        <taxon>Millerieae</taxon>
        <taxon>Smallanthus</taxon>
    </lineage>
</organism>
<proteinExistence type="predicted"/>
<comment type="caution">
    <text evidence="1">The sequence shown here is derived from an EMBL/GenBank/DDBJ whole genome shotgun (WGS) entry which is preliminary data.</text>
</comment>
<accession>A0ACB9HQ68</accession>
<gene>
    <name evidence="1" type="ORF">L1987_32891</name>
</gene>
<reference evidence="2" key="1">
    <citation type="journal article" date="2022" name="Mol. Ecol. Resour.">
        <title>The genomes of chicory, endive, great burdock and yacon provide insights into Asteraceae palaeo-polyploidization history and plant inulin production.</title>
        <authorList>
            <person name="Fan W."/>
            <person name="Wang S."/>
            <person name="Wang H."/>
            <person name="Wang A."/>
            <person name="Jiang F."/>
            <person name="Liu H."/>
            <person name="Zhao H."/>
            <person name="Xu D."/>
            <person name="Zhang Y."/>
        </authorList>
    </citation>
    <scope>NUCLEOTIDE SEQUENCE [LARGE SCALE GENOMIC DNA]</scope>
    <source>
        <strain evidence="2">cv. Yunnan</strain>
    </source>
</reference>
<evidence type="ECO:0000313" key="1">
    <source>
        <dbReference type="EMBL" id="KAI3797631.1"/>
    </source>
</evidence>
<dbReference type="EMBL" id="CM042028">
    <property type="protein sequence ID" value="KAI3797631.1"/>
    <property type="molecule type" value="Genomic_DNA"/>
</dbReference>
<name>A0ACB9HQ68_9ASTR</name>
<dbReference type="Proteomes" id="UP001056120">
    <property type="component" value="Linkage Group LG11"/>
</dbReference>
<protein>
    <submittedName>
        <fullName evidence="1">Uncharacterized protein</fullName>
    </submittedName>
</protein>
<evidence type="ECO:0000313" key="2">
    <source>
        <dbReference type="Proteomes" id="UP001056120"/>
    </source>
</evidence>